<dbReference type="OrthoDB" id="9807890at2"/>
<dbReference type="RefSeq" id="WP_081670373.1">
    <property type="nucleotide sequence ID" value="NZ_JACIIG010000001.1"/>
</dbReference>
<proteinExistence type="predicted"/>
<dbReference type="EMBL" id="JACIIG010000001">
    <property type="protein sequence ID" value="MBB4566653.1"/>
    <property type="molecule type" value="Genomic_DNA"/>
</dbReference>
<dbReference type="Pfam" id="PF00149">
    <property type="entry name" value="Metallophos"/>
    <property type="match status" value="1"/>
</dbReference>
<reference evidence="2 3" key="1">
    <citation type="submission" date="2020-08" db="EMBL/GenBank/DDBJ databases">
        <title>Genomic Encyclopedia of Type Strains, Phase IV (KMG-V): Genome sequencing to study the core and pangenomes of soil and plant-associated prokaryotes.</title>
        <authorList>
            <person name="Whitman W."/>
        </authorList>
    </citation>
    <scope>NUCLEOTIDE SEQUENCE [LARGE SCALE GENOMIC DNA]</scope>
    <source>
        <strain evidence="2 3">SEMIA 492</strain>
    </source>
</reference>
<organism evidence="2 3">
    <name type="scientific">Rhizobium leucaenae</name>
    <dbReference type="NCBI Taxonomy" id="29450"/>
    <lineage>
        <taxon>Bacteria</taxon>
        <taxon>Pseudomonadati</taxon>
        <taxon>Pseudomonadota</taxon>
        <taxon>Alphaproteobacteria</taxon>
        <taxon>Hyphomicrobiales</taxon>
        <taxon>Rhizobiaceae</taxon>
        <taxon>Rhizobium/Agrobacterium group</taxon>
        <taxon>Rhizobium</taxon>
    </lineage>
</organism>
<dbReference type="Proteomes" id="UP000543836">
    <property type="component" value="Unassembled WGS sequence"/>
</dbReference>
<keyword evidence="3" id="KW-1185">Reference proteome</keyword>
<dbReference type="InterPro" id="IPR029052">
    <property type="entry name" value="Metallo-depent_PP-like"/>
</dbReference>
<dbReference type="InterPro" id="IPR004843">
    <property type="entry name" value="Calcineurin-like_PHP"/>
</dbReference>
<comment type="caution">
    <text evidence="2">The sequence shown here is derived from an EMBL/GenBank/DDBJ whole genome shotgun (WGS) entry which is preliminary data.</text>
</comment>
<keyword evidence="2" id="KW-0378">Hydrolase</keyword>
<evidence type="ECO:0000313" key="2">
    <source>
        <dbReference type="EMBL" id="MBB4566653.1"/>
    </source>
</evidence>
<dbReference type="InterPro" id="IPR050126">
    <property type="entry name" value="Ap4A_hydrolase"/>
</dbReference>
<dbReference type="SUPFAM" id="SSF56300">
    <property type="entry name" value="Metallo-dependent phosphatases"/>
    <property type="match status" value="1"/>
</dbReference>
<gene>
    <name evidence="2" type="ORF">GGE60_000741</name>
</gene>
<dbReference type="AlphaFoldDB" id="A0A7W6ZR00"/>
<feature type="domain" description="Calcineurin-like phosphoesterase" evidence="1">
    <location>
        <begin position="35"/>
        <end position="230"/>
    </location>
</feature>
<dbReference type="GO" id="GO:0110154">
    <property type="term" value="P:RNA decapping"/>
    <property type="evidence" value="ECO:0007669"/>
    <property type="project" value="TreeGrafter"/>
</dbReference>
<dbReference type="GO" id="GO:0004722">
    <property type="term" value="F:protein serine/threonine phosphatase activity"/>
    <property type="evidence" value="ECO:0007669"/>
    <property type="project" value="UniProtKB-EC"/>
</dbReference>
<dbReference type="CDD" id="cd00144">
    <property type="entry name" value="MPP_PPP_family"/>
    <property type="match status" value="1"/>
</dbReference>
<dbReference type="PANTHER" id="PTHR42850">
    <property type="entry name" value="METALLOPHOSPHOESTERASE"/>
    <property type="match status" value="1"/>
</dbReference>
<dbReference type="GO" id="GO:0005737">
    <property type="term" value="C:cytoplasm"/>
    <property type="evidence" value="ECO:0007669"/>
    <property type="project" value="TreeGrafter"/>
</dbReference>
<dbReference type="PANTHER" id="PTHR42850:SF4">
    <property type="entry name" value="ZINC-DEPENDENT ENDOPOLYPHOSPHATASE"/>
    <property type="match status" value="1"/>
</dbReference>
<evidence type="ECO:0000259" key="1">
    <source>
        <dbReference type="Pfam" id="PF00149"/>
    </source>
</evidence>
<evidence type="ECO:0000313" key="3">
    <source>
        <dbReference type="Proteomes" id="UP000543836"/>
    </source>
</evidence>
<dbReference type="GO" id="GO:0008803">
    <property type="term" value="F:bis(5'-nucleosyl)-tetraphosphatase (symmetrical) activity"/>
    <property type="evidence" value="ECO:0007669"/>
    <property type="project" value="TreeGrafter"/>
</dbReference>
<name>A0A7W6ZR00_9HYPH</name>
<protein>
    <submittedName>
        <fullName evidence="2">Serine/threonine protein phosphatase 1</fullName>
        <ecNumber evidence="2">3.1.3.16</ecNumber>
    </submittedName>
</protein>
<accession>A0A7W6ZR00</accession>
<dbReference type="Gene3D" id="3.60.21.10">
    <property type="match status" value="1"/>
</dbReference>
<sequence length="269" mass="29722">MSMTGLIDQLFGRRAAKPTEPRARIDLTAEGYTAIYALSDIHGCYDALMEAERCVVADAGTSPGRKLLMFLGDYVDRGPRSNEVLQHLCEPPPAGFDRYILCGNHDDVFLKFLEDPRANSHWLEFGALQTLASYGVDAEYLLLEEGRSIEELCETVLKAIPPAHIELLRSLPIAITFGPLLFVHAGIRPAIPLDQQTDEDLIWIRDPFLSEGPQLPMLVVHGHTPVSQPVFGNRRIGIDTAAAMGGSLTVLKIAGGEYTILTQTYERHR</sequence>
<dbReference type="EC" id="3.1.3.16" evidence="2"/>